<accession>A0A6G9YX75</accession>
<organism evidence="1 2">
    <name type="scientific">Nocardia terpenica</name>
    <dbReference type="NCBI Taxonomy" id="455432"/>
    <lineage>
        <taxon>Bacteria</taxon>
        <taxon>Bacillati</taxon>
        <taxon>Actinomycetota</taxon>
        <taxon>Actinomycetes</taxon>
        <taxon>Mycobacteriales</taxon>
        <taxon>Nocardiaceae</taxon>
        <taxon>Nocardia</taxon>
    </lineage>
</organism>
<evidence type="ECO:0000313" key="2">
    <source>
        <dbReference type="Proteomes" id="UP000500953"/>
    </source>
</evidence>
<dbReference type="Proteomes" id="UP000500953">
    <property type="component" value="Chromosome"/>
</dbReference>
<name>A0A6G9YX75_9NOCA</name>
<dbReference type="AlphaFoldDB" id="A0A6G9YX75"/>
<dbReference type="Gene3D" id="3.40.50.2000">
    <property type="entry name" value="Glycogen Phosphorylase B"/>
    <property type="match status" value="1"/>
</dbReference>
<reference evidence="1 2" key="1">
    <citation type="journal article" date="2019" name="ACS Chem. Biol.">
        <title>Identification and Mobilization of a Cryptic Antibiotic Biosynthesis Gene Locus from a Human-Pathogenic Nocardia Isolate.</title>
        <authorList>
            <person name="Herisse M."/>
            <person name="Ishida K."/>
            <person name="Porter J.L."/>
            <person name="Howden B."/>
            <person name="Hertweck C."/>
            <person name="Stinear T.P."/>
            <person name="Pidot S.J."/>
        </authorList>
    </citation>
    <scope>NUCLEOTIDE SEQUENCE [LARGE SCALE GENOMIC DNA]</scope>
    <source>
        <strain evidence="1 2">AUSMDU00012715</strain>
    </source>
</reference>
<sequence length="212" mass="22422">MTPRTIVTFGRVEDAADNALTAARIVARLGGNLRLIVRGAPPQTVQRAAQLLSAQARREVEVRPYTSDLDSIMADIAEADVVIVPVRSPGFDNAALAAAIAGVPILVPDIGAIGIYLSDARLYPVELTRPMLVEQDPGTPVPLDRWADRLHAVLTDLPAARERARALQGIVHGHNRTPAAAQVSLAAIEHATAAARTVPGPEIPRGVADVRS</sequence>
<proteinExistence type="predicted"/>
<dbReference type="SUPFAM" id="SSF53756">
    <property type="entry name" value="UDP-Glycosyltransferase/glycogen phosphorylase"/>
    <property type="match status" value="1"/>
</dbReference>
<gene>
    <name evidence="1" type="ORF">F6W96_05170</name>
</gene>
<dbReference type="RefSeq" id="WP_167485157.1">
    <property type="nucleotide sequence ID" value="NZ_CP046173.1"/>
</dbReference>
<dbReference type="Pfam" id="PF20706">
    <property type="entry name" value="GT4-conflict"/>
    <property type="match status" value="1"/>
</dbReference>
<dbReference type="EMBL" id="CP046173">
    <property type="protein sequence ID" value="QIS17792.1"/>
    <property type="molecule type" value="Genomic_DNA"/>
</dbReference>
<protein>
    <submittedName>
        <fullName evidence="1">Glycosyltransferase</fullName>
    </submittedName>
</protein>
<evidence type="ECO:0000313" key="1">
    <source>
        <dbReference type="EMBL" id="QIS17792.1"/>
    </source>
</evidence>
<keyword evidence="1" id="KW-0808">Transferase</keyword>
<dbReference type="GO" id="GO:0016740">
    <property type="term" value="F:transferase activity"/>
    <property type="evidence" value="ECO:0007669"/>
    <property type="project" value="UniProtKB-KW"/>
</dbReference>